<feature type="non-terminal residue" evidence="1">
    <location>
        <position position="1"/>
    </location>
</feature>
<protein>
    <submittedName>
        <fullName evidence="1">Uncharacterized protein</fullName>
    </submittedName>
</protein>
<dbReference type="EMBL" id="LXQA011180039">
    <property type="protein sequence ID" value="MCI87957.1"/>
    <property type="molecule type" value="Genomic_DNA"/>
</dbReference>
<evidence type="ECO:0000313" key="2">
    <source>
        <dbReference type="Proteomes" id="UP000265520"/>
    </source>
</evidence>
<keyword evidence="2" id="KW-1185">Reference proteome</keyword>
<reference evidence="1 2" key="1">
    <citation type="journal article" date="2018" name="Front. Plant Sci.">
        <title>Red Clover (Trifolium pratense) and Zigzag Clover (T. medium) - A Picture of Genomic Similarities and Differences.</title>
        <authorList>
            <person name="Dluhosova J."/>
            <person name="Istvanek J."/>
            <person name="Nedelnik J."/>
            <person name="Repkova J."/>
        </authorList>
    </citation>
    <scope>NUCLEOTIDE SEQUENCE [LARGE SCALE GENOMIC DNA]</scope>
    <source>
        <strain evidence="2">cv. 10/8</strain>
        <tissue evidence="1">Leaf</tissue>
    </source>
</reference>
<evidence type="ECO:0000313" key="1">
    <source>
        <dbReference type="EMBL" id="MCI87957.1"/>
    </source>
</evidence>
<comment type="caution">
    <text evidence="1">The sequence shown here is derived from an EMBL/GenBank/DDBJ whole genome shotgun (WGS) entry which is preliminary data.</text>
</comment>
<accession>A0A392VJ61</accession>
<sequence length="60" mass="6962">GPAPKTPPDRPSLDLGGGFQIWHEGDVTRWWSVIYGRRWWVESAREKHASERGTKTMVVW</sequence>
<name>A0A392VJ61_9FABA</name>
<organism evidence="1 2">
    <name type="scientific">Trifolium medium</name>
    <dbReference type="NCBI Taxonomy" id="97028"/>
    <lineage>
        <taxon>Eukaryota</taxon>
        <taxon>Viridiplantae</taxon>
        <taxon>Streptophyta</taxon>
        <taxon>Embryophyta</taxon>
        <taxon>Tracheophyta</taxon>
        <taxon>Spermatophyta</taxon>
        <taxon>Magnoliopsida</taxon>
        <taxon>eudicotyledons</taxon>
        <taxon>Gunneridae</taxon>
        <taxon>Pentapetalae</taxon>
        <taxon>rosids</taxon>
        <taxon>fabids</taxon>
        <taxon>Fabales</taxon>
        <taxon>Fabaceae</taxon>
        <taxon>Papilionoideae</taxon>
        <taxon>50 kb inversion clade</taxon>
        <taxon>NPAAA clade</taxon>
        <taxon>Hologalegina</taxon>
        <taxon>IRL clade</taxon>
        <taxon>Trifolieae</taxon>
        <taxon>Trifolium</taxon>
    </lineage>
</organism>
<proteinExistence type="predicted"/>
<dbReference type="Proteomes" id="UP000265520">
    <property type="component" value="Unassembled WGS sequence"/>
</dbReference>
<dbReference type="AlphaFoldDB" id="A0A392VJ61"/>